<dbReference type="SMART" id="SM00857">
    <property type="entry name" value="Resolvase"/>
    <property type="match status" value="1"/>
</dbReference>
<evidence type="ECO:0000256" key="1">
    <source>
        <dbReference type="ARBA" id="ARBA00022908"/>
    </source>
</evidence>
<feature type="region of interest" description="Disordered" evidence="6">
    <location>
        <begin position="197"/>
        <end position="223"/>
    </location>
</feature>
<dbReference type="InterPro" id="IPR006119">
    <property type="entry name" value="Resolv_N"/>
</dbReference>
<keyword evidence="1" id="KW-0229">DNA integration</keyword>
<evidence type="ECO:0000259" key="7">
    <source>
        <dbReference type="PROSITE" id="PS51736"/>
    </source>
</evidence>
<protein>
    <submittedName>
        <fullName evidence="8">Recombinase family protein</fullName>
    </submittedName>
</protein>
<dbReference type="Pfam" id="PF00239">
    <property type="entry name" value="Resolvase"/>
    <property type="match status" value="1"/>
</dbReference>
<evidence type="ECO:0000256" key="2">
    <source>
        <dbReference type="ARBA" id="ARBA00023125"/>
    </source>
</evidence>
<evidence type="ECO:0000256" key="4">
    <source>
        <dbReference type="PIRSR" id="PIRSR606118-50"/>
    </source>
</evidence>
<evidence type="ECO:0000256" key="5">
    <source>
        <dbReference type="PROSITE-ProRule" id="PRU10137"/>
    </source>
</evidence>
<keyword evidence="9" id="KW-1185">Reference proteome</keyword>
<accession>A0A7X8SJ35</accession>
<dbReference type="GO" id="GO:0003677">
    <property type="term" value="F:DNA binding"/>
    <property type="evidence" value="ECO:0007669"/>
    <property type="project" value="UniProtKB-KW"/>
</dbReference>
<reference evidence="8 9" key="1">
    <citation type="submission" date="2020-04" db="EMBL/GenBank/DDBJ databases">
        <title>Flammeovirga sp. SR4, a novel species isolated from seawater.</title>
        <authorList>
            <person name="Wang X."/>
        </authorList>
    </citation>
    <scope>NUCLEOTIDE SEQUENCE [LARGE SCALE GENOMIC DNA]</scope>
    <source>
        <strain evidence="8 9">SR4</strain>
    </source>
</reference>
<keyword evidence="2" id="KW-0238">DNA-binding</keyword>
<dbReference type="GO" id="GO:0015074">
    <property type="term" value="P:DNA integration"/>
    <property type="evidence" value="ECO:0007669"/>
    <property type="project" value="UniProtKB-KW"/>
</dbReference>
<dbReference type="AlphaFoldDB" id="A0A7X8SJ35"/>
<comment type="caution">
    <text evidence="8">The sequence shown here is derived from an EMBL/GenBank/DDBJ whole genome shotgun (WGS) entry which is preliminary data.</text>
</comment>
<keyword evidence="3" id="KW-0233">DNA recombination</keyword>
<dbReference type="GO" id="GO:0000150">
    <property type="term" value="F:DNA strand exchange activity"/>
    <property type="evidence" value="ECO:0007669"/>
    <property type="project" value="InterPro"/>
</dbReference>
<dbReference type="InterPro" id="IPR006118">
    <property type="entry name" value="Recombinase_CS"/>
</dbReference>
<organism evidence="8 9">
    <name type="scientific">Flammeovirga agarivorans</name>
    <dbReference type="NCBI Taxonomy" id="2726742"/>
    <lineage>
        <taxon>Bacteria</taxon>
        <taxon>Pseudomonadati</taxon>
        <taxon>Bacteroidota</taxon>
        <taxon>Cytophagia</taxon>
        <taxon>Cytophagales</taxon>
        <taxon>Flammeovirgaceae</taxon>
        <taxon>Flammeovirga</taxon>
    </lineage>
</organism>
<feature type="active site" description="O-(5'-phospho-DNA)-serine intermediate" evidence="4 5">
    <location>
        <position position="10"/>
    </location>
</feature>
<evidence type="ECO:0000256" key="3">
    <source>
        <dbReference type="ARBA" id="ARBA00023172"/>
    </source>
</evidence>
<feature type="domain" description="Resolvase/invertase-type recombinase catalytic" evidence="7">
    <location>
        <begin position="2"/>
        <end position="135"/>
    </location>
</feature>
<dbReference type="Proteomes" id="UP000585050">
    <property type="component" value="Unassembled WGS sequence"/>
</dbReference>
<dbReference type="PROSITE" id="PS00397">
    <property type="entry name" value="RECOMBINASES_1"/>
    <property type="match status" value="1"/>
</dbReference>
<dbReference type="SUPFAM" id="SSF53041">
    <property type="entry name" value="Resolvase-like"/>
    <property type="match status" value="1"/>
</dbReference>
<evidence type="ECO:0000256" key="6">
    <source>
        <dbReference type="SAM" id="MobiDB-lite"/>
    </source>
</evidence>
<dbReference type="EMBL" id="JABAIL010000002">
    <property type="protein sequence ID" value="NLR91170.1"/>
    <property type="molecule type" value="Genomic_DNA"/>
</dbReference>
<gene>
    <name evidence="8" type="ORF">HGP29_08125</name>
</gene>
<dbReference type="RefSeq" id="WP_168881868.1">
    <property type="nucleotide sequence ID" value="NZ_JABAIL010000002.1"/>
</dbReference>
<sequence>MSTFTYLRVSTVAQSKFQQQAKIKGKPYIDKCPVTLPFVERPRAKELLEILSAEDTLYIGDIDRLGDNPKDILDALKALYATEAIVNIYKFETTDEEARVGIKAVISAFETMLHMKEYQVHEKTVEGIARAKAEGKYKGGKKGRKMNYDRWSDRNKDVIEGLQSGLTTKEISELTGVGKTQVSRVRKRLREIEAEKREALQEQTQSLQDSIEEYQSERNLMEV</sequence>
<proteinExistence type="predicted"/>
<dbReference type="PROSITE" id="PS51736">
    <property type="entry name" value="RECOMBINASES_3"/>
    <property type="match status" value="1"/>
</dbReference>
<dbReference type="Gene3D" id="3.40.50.1390">
    <property type="entry name" value="Resolvase, N-terminal catalytic domain"/>
    <property type="match status" value="1"/>
</dbReference>
<dbReference type="InterPro" id="IPR036162">
    <property type="entry name" value="Resolvase-like_N_sf"/>
</dbReference>
<evidence type="ECO:0000313" key="9">
    <source>
        <dbReference type="Proteomes" id="UP000585050"/>
    </source>
</evidence>
<name>A0A7X8SJ35_9BACT</name>
<evidence type="ECO:0000313" key="8">
    <source>
        <dbReference type="EMBL" id="NLR91170.1"/>
    </source>
</evidence>